<feature type="region of interest" description="Disordered" evidence="8">
    <location>
        <begin position="558"/>
        <end position="617"/>
    </location>
</feature>
<dbReference type="PANTHER" id="PTHR12172">
    <property type="entry name" value="CELL CYCLE CHECKPOINT PROTEIN RAD17"/>
    <property type="match status" value="1"/>
</dbReference>
<evidence type="ECO:0000313" key="11">
    <source>
        <dbReference type="Proteomes" id="UP000092321"/>
    </source>
</evidence>
<evidence type="ECO:0000256" key="8">
    <source>
        <dbReference type="SAM" id="MobiDB-lite"/>
    </source>
</evidence>
<gene>
    <name evidence="10" type="ORF">HANVADRAFT_47211</name>
</gene>
<keyword evidence="6" id="KW-0539">Nucleus</keyword>
<comment type="similarity">
    <text evidence="2">Belongs to the rad17/RAD24 family.</text>
</comment>
<dbReference type="GO" id="GO:0003689">
    <property type="term" value="F:DNA clamp loader activity"/>
    <property type="evidence" value="ECO:0007669"/>
    <property type="project" value="TreeGrafter"/>
</dbReference>
<dbReference type="Pfam" id="PF03215">
    <property type="entry name" value="Rad17"/>
    <property type="match status" value="1"/>
</dbReference>
<name>A0A1B7TIG4_9ASCO</name>
<keyword evidence="3" id="KW-0547">Nucleotide-binding</keyword>
<keyword evidence="4" id="KW-0227">DNA damage</keyword>
<evidence type="ECO:0000259" key="9">
    <source>
        <dbReference type="Pfam" id="PF25812"/>
    </source>
</evidence>
<accession>A0A1B7TIG4</accession>
<dbReference type="GO" id="GO:0003682">
    <property type="term" value="F:chromatin binding"/>
    <property type="evidence" value="ECO:0007669"/>
    <property type="project" value="TreeGrafter"/>
</dbReference>
<proteinExistence type="inferred from homology"/>
<feature type="domain" description="Checkpoint protein RAD24-like helical bundle" evidence="9">
    <location>
        <begin position="300"/>
        <end position="414"/>
    </location>
</feature>
<evidence type="ECO:0000256" key="6">
    <source>
        <dbReference type="ARBA" id="ARBA00023242"/>
    </source>
</evidence>
<dbReference type="GO" id="GO:0005634">
    <property type="term" value="C:nucleus"/>
    <property type="evidence" value="ECO:0007669"/>
    <property type="project" value="UniProtKB-SubCell"/>
</dbReference>
<evidence type="ECO:0000256" key="1">
    <source>
        <dbReference type="ARBA" id="ARBA00004123"/>
    </source>
</evidence>
<sequence length="641" mass="74855">MNNDYPILNNNDISSDSKYKPKSIDELCMNPRKLKDVKQILFNDMLIENKYKILVLTGPSGSCKTTMLKLLIKQYYNENKNMFQNFTITNNNNTSPYNENNCIIEYDPLDKSIKFKDFLNNCKIFKKNTSLMKFIVIKHLPNIYYDKIHTEFINCINEWLDDEFNDLLPPLILIISECDIPKSVTEDITRNNTFNKFDINNHYIPETIFNKEILLHPKLKKVNVNKIAKTYLKKQLTKVLKNELQINSKVKLPNVKKYDSLVDKLSEIGDLPSAIIQLQQYIQTPFLLSDHLTNDTNKDTGLSIFHAMGKIIYGTKEENVFNEDIIEKLCKDYQQYTDSIFKMSLLENIDIGCNDLKNFSEIVNNFSETDLMDNTLGTEVYLRKIRQSMDVKGNSNKKAISGLKFTPFFKVYKKRQHSYKEYRDFQSLDGLVTENFKILKDIILWSGYHDPIIKKFYYNKYKAWKEYKLSLGESILNYNGMGSDIDPDITYLNKLGGEYGSITSVNEIELQDNNGYFFNSKYYTYLNKQNNKNKNKSIDIEDNEMPYDPNIDDFEIEESDVDSSSNSNSTDDDDDELFQLTSQQIQKAQQSNISKQTSKKFKKDKEEKKVNLSVSSDSYDSDEELFQLTSQHIQNMNKSKI</sequence>
<evidence type="ECO:0000256" key="4">
    <source>
        <dbReference type="ARBA" id="ARBA00022763"/>
    </source>
</evidence>
<keyword evidence="5" id="KW-0067">ATP-binding</keyword>
<dbReference type="Gene3D" id="3.40.50.300">
    <property type="entry name" value="P-loop containing nucleotide triphosphate hydrolases"/>
    <property type="match status" value="1"/>
</dbReference>
<dbReference type="InterPro" id="IPR004582">
    <property type="entry name" value="Checkpoint_prot_Rad17_Rad24"/>
</dbReference>
<dbReference type="GO" id="GO:0006281">
    <property type="term" value="P:DNA repair"/>
    <property type="evidence" value="ECO:0007669"/>
    <property type="project" value="InterPro"/>
</dbReference>
<protein>
    <recommendedName>
        <fullName evidence="9">Checkpoint protein RAD24-like helical bundle domain-containing protein</fullName>
    </recommendedName>
</protein>
<keyword evidence="7" id="KW-0131">Cell cycle</keyword>
<dbReference type="GO" id="GO:0000077">
    <property type="term" value="P:DNA damage checkpoint signaling"/>
    <property type="evidence" value="ECO:0007669"/>
    <property type="project" value="TreeGrafter"/>
</dbReference>
<evidence type="ECO:0000256" key="3">
    <source>
        <dbReference type="ARBA" id="ARBA00022741"/>
    </source>
</evidence>
<feature type="compositionally biased region" description="Polar residues" evidence="8">
    <location>
        <begin position="579"/>
        <end position="596"/>
    </location>
</feature>
<evidence type="ECO:0000256" key="5">
    <source>
        <dbReference type="ARBA" id="ARBA00022840"/>
    </source>
</evidence>
<keyword evidence="11" id="KW-1185">Reference proteome</keyword>
<dbReference type="Proteomes" id="UP000092321">
    <property type="component" value="Unassembled WGS sequence"/>
</dbReference>
<reference evidence="11" key="1">
    <citation type="journal article" date="2016" name="Proc. Natl. Acad. Sci. U.S.A.">
        <title>Comparative genomics of biotechnologically important yeasts.</title>
        <authorList>
            <person name="Riley R."/>
            <person name="Haridas S."/>
            <person name="Wolfe K.H."/>
            <person name="Lopes M.R."/>
            <person name="Hittinger C.T."/>
            <person name="Goeker M."/>
            <person name="Salamov A.A."/>
            <person name="Wisecaver J.H."/>
            <person name="Long T.M."/>
            <person name="Calvey C.H."/>
            <person name="Aerts A.L."/>
            <person name="Barry K.W."/>
            <person name="Choi C."/>
            <person name="Clum A."/>
            <person name="Coughlan A.Y."/>
            <person name="Deshpande S."/>
            <person name="Douglass A.P."/>
            <person name="Hanson S.J."/>
            <person name="Klenk H.-P."/>
            <person name="LaButti K.M."/>
            <person name="Lapidus A."/>
            <person name="Lindquist E.A."/>
            <person name="Lipzen A.M."/>
            <person name="Meier-Kolthoff J.P."/>
            <person name="Ohm R.A."/>
            <person name="Otillar R.P."/>
            <person name="Pangilinan J.L."/>
            <person name="Peng Y."/>
            <person name="Rokas A."/>
            <person name="Rosa C.A."/>
            <person name="Scheuner C."/>
            <person name="Sibirny A.A."/>
            <person name="Slot J.C."/>
            <person name="Stielow J.B."/>
            <person name="Sun H."/>
            <person name="Kurtzman C.P."/>
            <person name="Blackwell M."/>
            <person name="Grigoriev I.V."/>
            <person name="Jeffries T.W."/>
        </authorList>
    </citation>
    <scope>NUCLEOTIDE SEQUENCE [LARGE SCALE GENOMIC DNA]</scope>
    <source>
        <strain evidence="11">NRRL Y-1626</strain>
    </source>
</reference>
<dbReference type="PANTHER" id="PTHR12172:SF0">
    <property type="entry name" value="CELL CYCLE CHECKPOINT PROTEIN RAD17"/>
    <property type="match status" value="1"/>
</dbReference>
<evidence type="ECO:0000256" key="2">
    <source>
        <dbReference type="ARBA" id="ARBA00006168"/>
    </source>
</evidence>
<organism evidence="10 11">
    <name type="scientific">Hanseniaspora valbyensis NRRL Y-1626</name>
    <dbReference type="NCBI Taxonomy" id="766949"/>
    <lineage>
        <taxon>Eukaryota</taxon>
        <taxon>Fungi</taxon>
        <taxon>Dikarya</taxon>
        <taxon>Ascomycota</taxon>
        <taxon>Saccharomycotina</taxon>
        <taxon>Saccharomycetes</taxon>
        <taxon>Saccharomycodales</taxon>
        <taxon>Saccharomycodaceae</taxon>
        <taxon>Hanseniaspora</taxon>
    </lineage>
</organism>
<dbReference type="GO" id="GO:0005524">
    <property type="term" value="F:ATP binding"/>
    <property type="evidence" value="ECO:0007669"/>
    <property type="project" value="UniProtKB-KW"/>
</dbReference>
<dbReference type="SUPFAM" id="SSF52540">
    <property type="entry name" value="P-loop containing nucleoside triphosphate hydrolases"/>
    <property type="match status" value="1"/>
</dbReference>
<evidence type="ECO:0000256" key="7">
    <source>
        <dbReference type="ARBA" id="ARBA00023306"/>
    </source>
</evidence>
<dbReference type="AlphaFoldDB" id="A0A1B7TIG4"/>
<dbReference type="OrthoDB" id="10265971at2759"/>
<dbReference type="EMBL" id="LXPE01000003">
    <property type="protein sequence ID" value="OBA28537.1"/>
    <property type="molecule type" value="Genomic_DNA"/>
</dbReference>
<evidence type="ECO:0000313" key="10">
    <source>
        <dbReference type="EMBL" id="OBA28537.1"/>
    </source>
</evidence>
<comment type="subcellular location">
    <subcellularLocation>
        <location evidence="1">Nucleus</location>
    </subcellularLocation>
</comment>
<dbReference type="GO" id="GO:0033314">
    <property type="term" value="P:mitotic DNA replication checkpoint signaling"/>
    <property type="evidence" value="ECO:0007669"/>
    <property type="project" value="TreeGrafter"/>
</dbReference>
<dbReference type="InterPro" id="IPR057927">
    <property type="entry name" value="RAD24-like_helical"/>
</dbReference>
<dbReference type="InterPro" id="IPR027417">
    <property type="entry name" value="P-loop_NTPase"/>
</dbReference>
<dbReference type="Pfam" id="PF25812">
    <property type="entry name" value="RAD24_helical"/>
    <property type="match status" value="1"/>
</dbReference>
<comment type="caution">
    <text evidence="10">The sequence shown here is derived from an EMBL/GenBank/DDBJ whole genome shotgun (WGS) entry which is preliminary data.</text>
</comment>